<keyword evidence="5" id="KW-0808">Transferase</keyword>
<dbReference type="InterPro" id="IPR003356">
    <property type="entry name" value="DNA_methylase_A-5"/>
</dbReference>
<dbReference type="GO" id="GO:0003677">
    <property type="term" value="F:DNA binding"/>
    <property type="evidence" value="ECO:0007669"/>
    <property type="project" value="InterPro"/>
</dbReference>
<dbReference type="GO" id="GO:0009307">
    <property type="term" value="P:DNA restriction-modification system"/>
    <property type="evidence" value="ECO:0007669"/>
    <property type="project" value="UniProtKB-KW"/>
</dbReference>
<dbReference type="Proteomes" id="UP000298458">
    <property type="component" value="Unassembled WGS sequence"/>
</dbReference>
<keyword evidence="2" id="KW-0680">Restriction system</keyword>
<dbReference type="InterPro" id="IPR029063">
    <property type="entry name" value="SAM-dependent_MTases_sf"/>
</dbReference>
<dbReference type="Pfam" id="PF02384">
    <property type="entry name" value="N6_Mtase"/>
    <property type="match status" value="1"/>
</dbReference>
<evidence type="ECO:0000313" key="6">
    <source>
        <dbReference type="Proteomes" id="UP000298458"/>
    </source>
</evidence>
<keyword evidence="5" id="KW-0489">Methyltransferase</keyword>
<dbReference type="PANTHER" id="PTHR42998:SF1">
    <property type="entry name" value="TYPE I RESTRICTION ENZYME HINDI METHYLASE SUBUNIT"/>
    <property type="match status" value="1"/>
</dbReference>
<protein>
    <submittedName>
        <fullName evidence="5">N-6 DNA methylase</fullName>
    </submittedName>
</protein>
<dbReference type="Pfam" id="PF13588">
    <property type="entry name" value="HSDR_N_2"/>
    <property type="match status" value="1"/>
</dbReference>
<dbReference type="GO" id="GO:0008170">
    <property type="term" value="F:N-methyltransferase activity"/>
    <property type="evidence" value="ECO:0007669"/>
    <property type="project" value="InterPro"/>
</dbReference>
<dbReference type="CDD" id="cd02440">
    <property type="entry name" value="AdoMet_MTases"/>
    <property type="match status" value="1"/>
</dbReference>
<sequence length="646" mass="73932">MAKNKNNTSISFVPAGKIKCFITGKLRPDTPEEHIRQRMARSLVEEYGYQKDDIEIEWTIVIGKAKKRADIVIFSTGSHHETETIEIIVEAKKETIKPTNTDNGIDQLKSYLAATLNCKYGLWVGSEIQAFEKLEKPGKKLHIDECLDIPFADGKFRIAHSFTDLVPATDVLKDVFKRCHNYIAANQGGSKESAFHEFLKIIFCKVFDERNSKSPQFYIDPDEQRNSKGHKSVNQRIQELFQNVCEEYGYIFGKDEEINLKINVIAYIVSELQKYSLLDTDYDYKGQAYEEIVGSNSRGDRGEFFTPRNLCKLAVDMVKEILGEDSLKKIKVLDPSCGTGGFLKTFVHILNEIIFEEEMSKRGGDAEKAKALSREKLKAICDKNIFGMDFNPVLVRAAQMNLVMHGDGSSNVFHENTLKSFGEYSDATRQYIKDATFDLIISNPPFGEDLSVDDSHTLDQYQISTFESSNKRTVMAPQELFIERSYKFLKPGGLYAIVTPDNIVSNPSYRFLRHWILLKFRIIASVSLPTEMFQPSTGTQTTLLILRKRAKPFQSLEEVKKQCKDEHVFMSIPSRIGHDQRGNIIPLRDEEGNILLKTIIKKRITRTPEGDWQESSIEIQEPISNDMLPHVFNDFKNWLTNYRNEL</sequence>
<evidence type="ECO:0000256" key="2">
    <source>
        <dbReference type="ARBA" id="ARBA00022747"/>
    </source>
</evidence>
<evidence type="ECO:0000256" key="1">
    <source>
        <dbReference type="ARBA" id="ARBA00006594"/>
    </source>
</evidence>
<evidence type="ECO:0000259" key="4">
    <source>
        <dbReference type="Pfam" id="PF13588"/>
    </source>
</evidence>
<feature type="domain" description="DNA methylase adenine-specific" evidence="3">
    <location>
        <begin position="282"/>
        <end position="570"/>
    </location>
</feature>
<evidence type="ECO:0000313" key="5">
    <source>
        <dbReference type="EMBL" id="TGK08872.1"/>
    </source>
</evidence>
<dbReference type="AlphaFoldDB" id="A0A4R9GAW4"/>
<reference evidence="5" key="1">
    <citation type="journal article" date="2019" name="PLoS Negl. Trop. Dis.">
        <title>Revisiting the worldwide diversity of Leptospira species in the environment.</title>
        <authorList>
            <person name="Vincent A.T."/>
            <person name="Schiettekatte O."/>
            <person name="Bourhy P."/>
            <person name="Veyrier F.J."/>
            <person name="Picardeau M."/>
        </authorList>
    </citation>
    <scope>NUCLEOTIDE SEQUENCE [LARGE SCALE GENOMIC DNA]</scope>
    <source>
        <strain evidence="5">SSW15</strain>
    </source>
</reference>
<dbReference type="PROSITE" id="PS00092">
    <property type="entry name" value="N6_MTASE"/>
    <property type="match status" value="1"/>
</dbReference>
<dbReference type="Gene3D" id="3.40.50.150">
    <property type="entry name" value="Vaccinia Virus protein VP39"/>
    <property type="match status" value="1"/>
</dbReference>
<evidence type="ECO:0000259" key="3">
    <source>
        <dbReference type="Pfam" id="PF02384"/>
    </source>
</evidence>
<accession>A0A4R9GAW4</accession>
<comment type="caution">
    <text evidence="5">The sequence shown here is derived from an EMBL/GenBank/DDBJ whole genome shotgun (WGS) entry which is preliminary data.</text>
</comment>
<dbReference type="EMBL" id="RQET01000009">
    <property type="protein sequence ID" value="TGK08872.1"/>
    <property type="molecule type" value="Genomic_DNA"/>
</dbReference>
<name>A0A4R9GAW4_9LEPT</name>
<dbReference type="OrthoDB" id="9814572at2"/>
<dbReference type="SUPFAM" id="SSF53335">
    <property type="entry name" value="S-adenosyl-L-methionine-dependent methyltransferases"/>
    <property type="match status" value="1"/>
</dbReference>
<dbReference type="PANTHER" id="PTHR42998">
    <property type="entry name" value="TYPE I RESTRICTION ENZYME HINDVIIP M PROTEIN-RELATED"/>
    <property type="match status" value="1"/>
</dbReference>
<dbReference type="PRINTS" id="PR00507">
    <property type="entry name" value="N12N6MTFRASE"/>
</dbReference>
<keyword evidence="6" id="KW-1185">Reference proteome</keyword>
<organism evidence="5 6">
    <name type="scientific">Leptospira fletcheri</name>
    <dbReference type="NCBI Taxonomy" id="2484981"/>
    <lineage>
        <taxon>Bacteria</taxon>
        <taxon>Pseudomonadati</taxon>
        <taxon>Spirochaetota</taxon>
        <taxon>Spirochaetia</taxon>
        <taxon>Leptospirales</taxon>
        <taxon>Leptospiraceae</taxon>
        <taxon>Leptospira</taxon>
    </lineage>
</organism>
<dbReference type="InterPro" id="IPR029464">
    <property type="entry name" value="HSDR_N"/>
</dbReference>
<gene>
    <name evidence="5" type="ORF">EHO60_12610</name>
</gene>
<comment type="similarity">
    <text evidence="1">Belongs to the N(4)/N(6)-methyltransferase family.</text>
</comment>
<feature type="domain" description="Type I restriction enzyme R protein N-terminal" evidence="4">
    <location>
        <begin position="31"/>
        <end position="134"/>
    </location>
</feature>
<dbReference type="InterPro" id="IPR002052">
    <property type="entry name" value="DNA_methylase_N6_adenine_CS"/>
</dbReference>
<dbReference type="InterPro" id="IPR052916">
    <property type="entry name" value="Type-I_RE_MTase_Subunit"/>
</dbReference>
<dbReference type="GO" id="GO:0032259">
    <property type="term" value="P:methylation"/>
    <property type="evidence" value="ECO:0007669"/>
    <property type="project" value="UniProtKB-KW"/>
</dbReference>
<dbReference type="RefSeq" id="WP_135768560.1">
    <property type="nucleotide sequence ID" value="NZ_RQET01000009.1"/>
</dbReference>
<proteinExistence type="inferred from homology"/>